<comment type="caution">
    <text evidence="3">The sequence shown here is derived from an EMBL/GenBank/DDBJ whole genome shotgun (WGS) entry which is preliminary data.</text>
</comment>
<gene>
    <name evidence="3" type="ORF">GNP94_05145</name>
</gene>
<dbReference type="Proteomes" id="UP000435177">
    <property type="component" value="Unassembled WGS sequence"/>
</dbReference>
<dbReference type="Pfam" id="PF10282">
    <property type="entry name" value="Lactonase"/>
    <property type="match status" value="1"/>
</dbReference>
<evidence type="ECO:0000313" key="3">
    <source>
        <dbReference type="EMBL" id="MUG65391.1"/>
    </source>
</evidence>
<keyword evidence="4" id="KW-1185">Reference proteome</keyword>
<protein>
    <submittedName>
        <fullName evidence="3">Beta-propeller fold lactonase family protein</fullName>
    </submittedName>
</protein>
<feature type="region of interest" description="Disordered" evidence="2">
    <location>
        <begin position="136"/>
        <end position="159"/>
    </location>
</feature>
<proteinExistence type="inferred from homology"/>
<dbReference type="PANTHER" id="PTHR30344">
    <property type="entry name" value="6-PHOSPHOGLUCONOLACTONASE-RELATED"/>
    <property type="match status" value="1"/>
</dbReference>
<dbReference type="InterPro" id="IPR011048">
    <property type="entry name" value="Haem_d1_sf"/>
</dbReference>
<evidence type="ECO:0000256" key="1">
    <source>
        <dbReference type="ARBA" id="ARBA00005564"/>
    </source>
</evidence>
<dbReference type="InterPro" id="IPR019405">
    <property type="entry name" value="Lactonase_7-beta_prop"/>
</dbReference>
<dbReference type="SUPFAM" id="SSF51004">
    <property type="entry name" value="C-terminal (heme d1) domain of cytochrome cd1-nitrite reductase"/>
    <property type="match status" value="1"/>
</dbReference>
<comment type="similarity">
    <text evidence="1">Belongs to the cycloisomerase 2 family.</text>
</comment>
<accession>A0ABW9T2B0</accession>
<organism evidence="3 4">
    <name type="scientific">Paenibacillus campinasensis</name>
    <dbReference type="NCBI Taxonomy" id="66347"/>
    <lineage>
        <taxon>Bacteria</taxon>
        <taxon>Bacillati</taxon>
        <taxon>Bacillota</taxon>
        <taxon>Bacilli</taxon>
        <taxon>Bacillales</taxon>
        <taxon>Paenibacillaceae</taxon>
        <taxon>Paenibacillus</taxon>
    </lineage>
</organism>
<dbReference type="Gene3D" id="2.130.10.10">
    <property type="entry name" value="YVTN repeat-like/Quinoprotein amine dehydrogenase"/>
    <property type="match status" value="1"/>
</dbReference>
<feature type="compositionally biased region" description="Basic and acidic residues" evidence="2">
    <location>
        <begin position="138"/>
        <end position="157"/>
    </location>
</feature>
<name>A0ABW9T2B0_9BACL</name>
<evidence type="ECO:0000313" key="4">
    <source>
        <dbReference type="Proteomes" id="UP000435177"/>
    </source>
</evidence>
<dbReference type="EMBL" id="WOAA01000002">
    <property type="protein sequence ID" value="MUG65391.1"/>
    <property type="molecule type" value="Genomic_DNA"/>
</dbReference>
<dbReference type="InterPro" id="IPR015943">
    <property type="entry name" value="WD40/YVTN_repeat-like_dom_sf"/>
</dbReference>
<dbReference type="RefSeq" id="WP_155617595.1">
    <property type="nucleotide sequence ID" value="NZ_WOAA01000002.1"/>
</dbReference>
<sequence>MRDEVIFYIGTYGSRDENGIHWGAMDRNTGELRLLGGTADIENATFLDFNEASSVLYAISEIGVSEAVAYSVNPETGELTELNRTPAGVSGACHVSRSRDGKRMFVTGYTDGHIAALSIEDDGRIGEVVSKVRHVGRSLRDDRQSEAHPHSSHETPDRQYVLVSDLGMDEINLYRLEEGKLVTHKKISLPPGSGPRHTAFHPSGQWMYGTNELNSTVAAYAYDSTFGDLKLLQHSATLPADASVDDNTSSHIVVSPCGRYVYASNRGHDSIVQYVIDEASGQLRPVNWVSSGGKTPRHFQILPGGFLLSANQDSDVIASYRIDPDTGNLVATGFTLEVKRPVCICPIEKA</sequence>
<dbReference type="InterPro" id="IPR050282">
    <property type="entry name" value="Cycloisomerase_2"/>
</dbReference>
<reference evidence="3 4" key="1">
    <citation type="submission" date="2019-11" db="EMBL/GenBank/DDBJ databases">
        <title>Draft genome sequences of five Paenibacillus species of dairy origin.</title>
        <authorList>
            <person name="Olajide A.M."/>
            <person name="Chen S."/>
            <person name="Lapointe G."/>
        </authorList>
    </citation>
    <scope>NUCLEOTIDE SEQUENCE [LARGE SCALE GENOMIC DNA]</scope>
    <source>
        <strain evidence="3 4">3CS1</strain>
    </source>
</reference>
<evidence type="ECO:0000256" key="2">
    <source>
        <dbReference type="SAM" id="MobiDB-lite"/>
    </source>
</evidence>
<dbReference type="PANTHER" id="PTHR30344:SF1">
    <property type="entry name" value="6-PHOSPHOGLUCONOLACTONASE"/>
    <property type="match status" value="1"/>
</dbReference>